<dbReference type="Pfam" id="PF13487">
    <property type="entry name" value="HD_5"/>
    <property type="match status" value="1"/>
</dbReference>
<dbReference type="InterPro" id="IPR052020">
    <property type="entry name" value="Cyclic_di-GMP/3'3'-cGAMP_PDE"/>
</dbReference>
<proteinExistence type="predicted"/>
<reference evidence="2" key="1">
    <citation type="journal article" date="2015" name="Nature">
        <title>Complex archaea that bridge the gap between prokaryotes and eukaryotes.</title>
        <authorList>
            <person name="Spang A."/>
            <person name="Saw J.H."/>
            <person name="Jorgensen S.L."/>
            <person name="Zaremba-Niedzwiedzka K."/>
            <person name="Martijn J."/>
            <person name="Lind A.E."/>
            <person name="van Eijk R."/>
            <person name="Schleper C."/>
            <person name="Guy L."/>
            <person name="Ettema T.J."/>
        </authorList>
    </citation>
    <scope>NUCLEOTIDE SEQUENCE</scope>
</reference>
<accession>A0A0F9BYS1</accession>
<dbReference type="PANTHER" id="PTHR45228">
    <property type="entry name" value="CYCLIC DI-GMP PHOSPHODIESTERASE TM_0186-RELATED"/>
    <property type="match status" value="1"/>
</dbReference>
<dbReference type="SUPFAM" id="SSF109604">
    <property type="entry name" value="HD-domain/PDEase-like"/>
    <property type="match status" value="1"/>
</dbReference>
<dbReference type="CDD" id="cd00077">
    <property type="entry name" value="HDc"/>
    <property type="match status" value="1"/>
</dbReference>
<comment type="caution">
    <text evidence="2">The sequence shown here is derived from an EMBL/GenBank/DDBJ whole genome shotgun (WGS) entry which is preliminary data.</text>
</comment>
<dbReference type="InterPro" id="IPR037522">
    <property type="entry name" value="HD_GYP_dom"/>
</dbReference>
<evidence type="ECO:0000259" key="1">
    <source>
        <dbReference type="PROSITE" id="PS51832"/>
    </source>
</evidence>
<dbReference type="PANTHER" id="PTHR45228:SF5">
    <property type="entry name" value="CYCLIC DI-GMP PHOSPHODIESTERASE VC_1348-RELATED"/>
    <property type="match status" value="1"/>
</dbReference>
<dbReference type="InterPro" id="IPR003607">
    <property type="entry name" value="HD/PDEase_dom"/>
</dbReference>
<dbReference type="Gene3D" id="1.10.3210.10">
    <property type="entry name" value="Hypothetical protein af1432"/>
    <property type="match status" value="1"/>
</dbReference>
<dbReference type="EMBL" id="LAZR01046889">
    <property type="protein sequence ID" value="KKK95494.1"/>
    <property type="molecule type" value="Genomic_DNA"/>
</dbReference>
<feature type="domain" description="HD-GYP" evidence="1">
    <location>
        <begin position="40"/>
        <end position="250"/>
    </location>
</feature>
<dbReference type="PROSITE" id="PS51832">
    <property type="entry name" value="HD_GYP"/>
    <property type="match status" value="1"/>
</dbReference>
<gene>
    <name evidence="2" type="ORF">LCGC14_2672240</name>
</gene>
<organism evidence="2">
    <name type="scientific">marine sediment metagenome</name>
    <dbReference type="NCBI Taxonomy" id="412755"/>
    <lineage>
        <taxon>unclassified sequences</taxon>
        <taxon>metagenomes</taxon>
        <taxon>ecological metagenomes</taxon>
    </lineage>
</organism>
<dbReference type="SMART" id="SM00471">
    <property type="entry name" value="HDc"/>
    <property type="match status" value="1"/>
</dbReference>
<name>A0A0F9BYS1_9ZZZZ</name>
<dbReference type="AlphaFoldDB" id="A0A0F9BYS1"/>
<sequence>MRPAAVVTIHGIRHLPLLEDGIPVRVLSTREVMAAAHSRDRDMWDLTIFAMAKLAESRDPDTGGHLERVRAYVSALARALAESGTFSDQMDDEFIALLVAASSLHDIGKVGIPDHILLKPGRLDPPEYEIMKTHAAKGADTLASVLRLFPDMEFLRMGRDIARHHHERIDGTGYPDGLKGTDIPLPARLFAVADVYDALIGKRVYKEAYSPGLASSTILAGDGTQFDSNVIQAFLRCQTEFERIKQQHEQASS</sequence>
<protein>
    <recommendedName>
        <fullName evidence="1">HD-GYP domain-containing protein</fullName>
    </recommendedName>
</protein>
<evidence type="ECO:0000313" key="2">
    <source>
        <dbReference type="EMBL" id="KKK95494.1"/>
    </source>
</evidence>
<feature type="non-terminal residue" evidence="2">
    <location>
        <position position="1"/>
    </location>
</feature>